<keyword evidence="4 7" id="KW-1133">Transmembrane helix</keyword>
<dbReference type="InterPro" id="IPR018787">
    <property type="entry name" value="DUF2371_TMEM200"/>
</dbReference>
<comment type="similarity">
    <text evidence="2">Belongs to the TMEM200 family.</text>
</comment>
<accession>A0A3P9J163</accession>
<dbReference type="AlphaFoldDB" id="A0A3P9J163"/>
<comment type="subcellular location">
    <subcellularLocation>
        <location evidence="1">Membrane</location>
        <topology evidence="1">Multi-pass membrane protein</topology>
    </subcellularLocation>
</comment>
<evidence type="ECO:0000313" key="8">
    <source>
        <dbReference type="Ensembl" id="ENSORLP00015026010.1"/>
    </source>
</evidence>
<feature type="region of interest" description="Disordered" evidence="6">
    <location>
        <begin position="11"/>
        <end position="37"/>
    </location>
</feature>
<feature type="region of interest" description="Disordered" evidence="6">
    <location>
        <begin position="334"/>
        <end position="357"/>
    </location>
</feature>
<feature type="compositionally biased region" description="Basic residues" evidence="6">
    <location>
        <begin position="25"/>
        <end position="36"/>
    </location>
</feature>
<evidence type="ECO:0000256" key="3">
    <source>
        <dbReference type="ARBA" id="ARBA00022692"/>
    </source>
</evidence>
<feature type="transmembrane region" description="Helical" evidence="7">
    <location>
        <begin position="52"/>
        <end position="75"/>
    </location>
</feature>
<name>A0A3P9J163_ORYLA</name>
<evidence type="ECO:0000256" key="6">
    <source>
        <dbReference type="SAM" id="MobiDB-lite"/>
    </source>
</evidence>
<evidence type="ECO:0000256" key="2">
    <source>
        <dbReference type="ARBA" id="ARBA00005308"/>
    </source>
</evidence>
<feature type="transmembrane region" description="Helical" evidence="7">
    <location>
        <begin position="121"/>
        <end position="141"/>
    </location>
</feature>
<sequence>MIATGGLLRMNRRQDSLRSKNRAENKRKRKSKKKKKNDVVVVKGKLNLCSPAGLVAAVGIVVLMIGVSMAVLGYWPSQNQQEYQERRRMGKTDGFNRNPSPNCGFFCDFLDKYLYSDNMKVFGPLVMGIGIFLFICANAVLHENRDKKTKIINLRDIYSTVIDLHSIRSKEYSPLNGLVNYTQSRSAEGPPAPIPASGMLTRSSWPSTGLNPRGELNSDALFRRSSLASRPRSWSRDVQTFTDTVYSIYKDYSNSGEQTPQPRQWETTSLVTSSVNAFTLPVIKLNNCEVKGEGRSQEVAVLEVAAENVREEEPASCRQTDEMIDKQKEAAVICSPPSDQSHEDTTTETHPQHEAPQAPPQLTQLFLPAPAAAAMGSNMSLHSLTDHPRPARRCSLNASGGRQGDRARRFSCPRLERSNSKGYIKLTDLGGESFEAPDSSLVHPKIKKKKEKLIVCIDLQSLHNLRCIFVIIVAEKAGSCSCFF</sequence>
<dbReference type="Pfam" id="PF10177">
    <property type="entry name" value="DUF2371"/>
    <property type="match status" value="1"/>
</dbReference>
<dbReference type="Proteomes" id="UP000265200">
    <property type="component" value="Chromosome 17"/>
</dbReference>
<feature type="compositionally biased region" description="Basic and acidic residues" evidence="6">
    <location>
        <begin position="12"/>
        <end position="24"/>
    </location>
</feature>
<dbReference type="PANTHER" id="PTHR31815">
    <property type="entry name" value="AGAP005329-PA"/>
    <property type="match status" value="1"/>
</dbReference>
<dbReference type="Ensembl" id="ENSORLT00015003942.1">
    <property type="protein sequence ID" value="ENSORLP00015026010.1"/>
    <property type="gene ID" value="ENSORLG00015007441.1"/>
</dbReference>
<organism evidence="8 9">
    <name type="scientific">Oryzias latipes</name>
    <name type="common">Japanese rice fish</name>
    <name type="synonym">Japanese killifish</name>
    <dbReference type="NCBI Taxonomy" id="8090"/>
    <lineage>
        <taxon>Eukaryota</taxon>
        <taxon>Metazoa</taxon>
        <taxon>Chordata</taxon>
        <taxon>Craniata</taxon>
        <taxon>Vertebrata</taxon>
        <taxon>Euteleostomi</taxon>
        <taxon>Actinopterygii</taxon>
        <taxon>Neopterygii</taxon>
        <taxon>Teleostei</taxon>
        <taxon>Neoteleostei</taxon>
        <taxon>Acanthomorphata</taxon>
        <taxon>Ovalentaria</taxon>
        <taxon>Atherinomorphae</taxon>
        <taxon>Beloniformes</taxon>
        <taxon>Adrianichthyidae</taxon>
        <taxon>Oryziinae</taxon>
        <taxon>Oryzias</taxon>
    </lineage>
</organism>
<reference evidence="8" key="4">
    <citation type="submission" date="2025-09" db="UniProtKB">
        <authorList>
            <consortium name="Ensembl"/>
        </authorList>
    </citation>
    <scope>IDENTIFICATION</scope>
    <source>
        <strain evidence="8">HSOK</strain>
    </source>
</reference>
<keyword evidence="3 7" id="KW-0812">Transmembrane</keyword>
<feature type="compositionally biased region" description="Basic and acidic residues" evidence="6">
    <location>
        <begin position="340"/>
        <end position="353"/>
    </location>
</feature>
<dbReference type="PANTHER" id="PTHR31815:SF2">
    <property type="entry name" value="TRANSMEMBRANE PROTEIN 200C"/>
    <property type="match status" value="1"/>
</dbReference>
<evidence type="ECO:0000313" key="9">
    <source>
        <dbReference type="Proteomes" id="UP000265200"/>
    </source>
</evidence>
<proteinExistence type="inferred from homology"/>
<reference evidence="8 9" key="2">
    <citation type="submission" date="2017-04" db="EMBL/GenBank/DDBJ databases">
        <title>CpG methylation of centromeres and impact of large insertions on vertebrate speciation.</title>
        <authorList>
            <person name="Ichikawa K."/>
            <person name="Yoshimura J."/>
            <person name="Morishita S."/>
        </authorList>
    </citation>
    <scope>NUCLEOTIDE SEQUENCE</scope>
    <source>
        <strain evidence="8 9">HSOK</strain>
    </source>
</reference>
<evidence type="ECO:0000256" key="5">
    <source>
        <dbReference type="ARBA" id="ARBA00023136"/>
    </source>
</evidence>
<evidence type="ECO:0008006" key="10">
    <source>
        <dbReference type="Google" id="ProtNLM"/>
    </source>
</evidence>
<dbReference type="GO" id="GO:0016020">
    <property type="term" value="C:membrane"/>
    <property type="evidence" value="ECO:0007669"/>
    <property type="project" value="UniProtKB-SubCell"/>
</dbReference>
<keyword evidence="5 7" id="KW-0472">Membrane</keyword>
<reference evidence="8" key="3">
    <citation type="submission" date="2025-08" db="UniProtKB">
        <authorList>
            <consortium name="Ensembl"/>
        </authorList>
    </citation>
    <scope>IDENTIFICATION</scope>
    <source>
        <strain evidence="8">HSOK</strain>
    </source>
</reference>
<evidence type="ECO:0000256" key="1">
    <source>
        <dbReference type="ARBA" id="ARBA00004141"/>
    </source>
</evidence>
<reference key="1">
    <citation type="journal article" date="2007" name="Nature">
        <title>The medaka draft genome and insights into vertebrate genome evolution.</title>
        <authorList>
            <person name="Kasahara M."/>
            <person name="Naruse K."/>
            <person name="Sasaki S."/>
            <person name="Nakatani Y."/>
            <person name="Qu W."/>
            <person name="Ahsan B."/>
            <person name="Yamada T."/>
            <person name="Nagayasu Y."/>
            <person name="Doi K."/>
            <person name="Kasai Y."/>
            <person name="Jindo T."/>
            <person name="Kobayashi D."/>
            <person name="Shimada A."/>
            <person name="Toyoda A."/>
            <person name="Kuroki Y."/>
            <person name="Fujiyama A."/>
            <person name="Sasaki T."/>
            <person name="Shimizu A."/>
            <person name="Asakawa S."/>
            <person name="Shimizu N."/>
            <person name="Hashimoto S."/>
            <person name="Yang J."/>
            <person name="Lee Y."/>
            <person name="Matsushima K."/>
            <person name="Sugano S."/>
            <person name="Sakaizumi M."/>
            <person name="Narita T."/>
            <person name="Ohishi K."/>
            <person name="Haga S."/>
            <person name="Ohta F."/>
            <person name="Nomoto H."/>
            <person name="Nogata K."/>
            <person name="Morishita T."/>
            <person name="Endo T."/>
            <person name="Shin-I T."/>
            <person name="Takeda H."/>
            <person name="Morishita S."/>
            <person name="Kohara Y."/>
        </authorList>
    </citation>
    <scope>NUCLEOTIDE SEQUENCE [LARGE SCALE GENOMIC DNA]</scope>
    <source>
        <strain>Hd-rR</strain>
    </source>
</reference>
<protein>
    <recommendedName>
        <fullName evidence="10">Transmembrane protein 200C</fullName>
    </recommendedName>
</protein>
<evidence type="ECO:0000256" key="7">
    <source>
        <dbReference type="SAM" id="Phobius"/>
    </source>
</evidence>
<evidence type="ECO:0000256" key="4">
    <source>
        <dbReference type="ARBA" id="ARBA00022989"/>
    </source>
</evidence>